<dbReference type="VEuPathDB" id="FungiDB:QG37_07103"/>
<evidence type="ECO:0000313" key="1">
    <source>
        <dbReference type="EMBL" id="KND96564.1"/>
    </source>
</evidence>
<reference evidence="2" key="1">
    <citation type="journal article" date="2015" name="BMC Genomics">
        <title>Draft genome of a commonly misdiagnosed multidrug resistant pathogen Candida auris.</title>
        <authorList>
            <person name="Chatterjee S."/>
            <person name="Alampalli S.V."/>
            <person name="Nageshan R.K."/>
            <person name="Chettiar S.T."/>
            <person name="Joshi S."/>
            <person name="Tatu U.S."/>
        </authorList>
    </citation>
    <scope>NUCLEOTIDE SEQUENCE [LARGE SCALE GENOMIC DNA]</scope>
    <source>
        <strain evidence="2">6684</strain>
    </source>
</reference>
<dbReference type="Proteomes" id="UP000037122">
    <property type="component" value="Unassembled WGS sequence"/>
</dbReference>
<gene>
    <name evidence="1" type="ORF">QG37_07103</name>
</gene>
<organism evidence="1 2">
    <name type="scientific">Candidozyma auris</name>
    <name type="common">Yeast</name>
    <name type="synonym">Candida auris</name>
    <dbReference type="NCBI Taxonomy" id="498019"/>
    <lineage>
        <taxon>Eukaryota</taxon>
        <taxon>Fungi</taxon>
        <taxon>Dikarya</taxon>
        <taxon>Ascomycota</taxon>
        <taxon>Saccharomycotina</taxon>
        <taxon>Pichiomycetes</taxon>
        <taxon>Metschnikowiaceae</taxon>
        <taxon>Candidozyma</taxon>
    </lineage>
</organism>
<dbReference type="AlphaFoldDB" id="A0A0L0NRD5"/>
<evidence type="ECO:0000313" key="2">
    <source>
        <dbReference type="Proteomes" id="UP000037122"/>
    </source>
</evidence>
<sequence>MVVVEYVEGKEWLKTSTYSRWLIAGILSAIAEPDKRRSGAPKQRTINRNSKKAVVNESWHSISIELTLVDIFGMN</sequence>
<dbReference type="EMBL" id="LGST01000053">
    <property type="protein sequence ID" value="KND96564.1"/>
    <property type="molecule type" value="Genomic_DNA"/>
</dbReference>
<proteinExistence type="predicted"/>
<name>A0A0L0NRD5_CANAR</name>
<accession>A0A0L0NRD5</accession>
<comment type="caution">
    <text evidence="1">The sequence shown here is derived from an EMBL/GenBank/DDBJ whole genome shotgun (WGS) entry which is preliminary data.</text>
</comment>
<protein>
    <submittedName>
        <fullName evidence="1">Uncharacterized protein</fullName>
    </submittedName>
</protein>